<evidence type="ECO:0000313" key="2">
    <source>
        <dbReference type="Proteomes" id="UP000053660"/>
    </source>
</evidence>
<reference evidence="1 2" key="1">
    <citation type="submission" date="2014-03" db="EMBL/GenBank/DDBJ databases">
        <title>Draft genome of the hookworm Oesophagostomum dentatum.</title>
        <authorList>
            <person name="Mitreva M."/>
        </authorList>
    </citation>
    <scope>NUCLEOTIDE SEQUENCE [LARGE SCALE GENOMIC DNA]</scope>
    <source>
        <strain evidence="1 2">OD-Hann</strain>
    </source>
</reference>
<evidence type="ECO:0000313" key="1">
    <source>
        <dbReference type="EMBL" id="KHJ91373.1"/>
    </source>
</evidence>
<gene>
    <name evidence="1" type="ORF">OESDEN_08763</name>
</gene>
<dbReference type="AlphaFoldDB" id="A0A0B1T1E2"/>
<accession>A0A0B1T1E2</accession>
<name>A0A0B1T1E2_OESDE</name>
<protein>
    <submittedName>
        <fullName evidence="1">Uncharacterized protein</fullName>
    </submittedName>
</protein>
<proteinExistence type="predicted"/>
<dbReference type="EMBL" id="KN552116">
    <property type="protein sequence ID" value="KHJ91373.1"/>
    <property type="molecule type" value="Genomic_DNA"/>
</dbReference>
<keyword evidence="2" id="KW-1185">Reference proteome</keyword>
<dbReference type="Proteomes" id="UP000053660">
    <property type="component" value="Unassembled WGS sequence"/>
</dbReference>
<sequence length="67" mass="7897">MKLVVIVLEDGMRGRRSPNTHNSWLHIWRLVEGSPNGRQNVYTMPLRGWLPPDVLQNIYNEICQQRL</sequence>
<organism evidence="1 2">
    <name type="scientific">Oesophagostomum dentatum</name>
    <name type="common">Nodular worm</name>
    <dbReference type="NCBI Taxonomy" id="61180"/>
    <lineage>
        <taxon>Eukaryota</taxon>
        <taxon>Metazoa</taxon>
        <taxon>Ecdysozoa</taxon>
        <taxon>Nematoda</taxon>
        <taxon>Chromadorea</taxon>
        <taxon>Rhabditida</taxon>
        <taxon>Rhabditina</taxon>
        <taxon>Rhabditomorpha</taxon>
        <taxon>Strongyloidea</taxon>
        <taxon>Strongylidae</taxon>
        <taxon>Oesophagostomum</taxon>
    </lineage>
</organism>